<gene>
    <name evidence="6" type="ORF">IPV69_00060</name>
</gene>
<protein>
    <submittedName>
        <fullName evidence="6">DoxX family protein</fullName>
    </submittedName>
</protein>
<evidence type="ECO:0000256" key="1">
    <source>
        <dbReference type="ARBA" id="ARBA00004141"/>
    </source>
</evidence>
<organism evidence="6 7">
    <name type="scientific">Humisphaera borealis</name>
    <dbReference type="NCBI Taxonomy" id="2807512"/>
    <lineage>
        <taxon>Bacteria</taxon>
        <taxon>Pseudomonadati</taxon>
        <taxon>Planctomycetota</taxon>
        <taxon>Phycisphaerae</taxon>
        <taxon>Tepidisphaerales</taxon>
        <taxon>Tepidisphaeraceae</taxon>
        <taxon>Humisphaera</taxon>
    </lineage>
</organism>
<feature type="transmembrane region" description="Helical" evidence="5">
    <location>
        <begin position="50"/>
        <end position="67"/>
    </location>
</feature>
<dbReference type="KEGG" id="hbs:IPV69_00060"/>
<evidence type="ECO:0000313" key="6">
    <source>
        <dbReference type="EMBL" id="QOV89804.1"/>
    </source>
</evidence>
<evidence type="ECO:0000256" key="5">
    <source>
        <dbReference type="SAM" id="Phobius"/>
    </source>
</evidence>
<feature type="transmembrane region" description="Helical" evidence="5">
    <location>
        <begin position="96"/>
        <end position="112"/>
    </location>
</feature>
<dbReference type="Proteomes" id="UP000593765">
    <property type="component" value="Chromosome"/>
</dbReference>
<keyword evidence="7" id="KW-1185">Reference proteome</keyword>
<evidence type="ECO:0000256" key="2">
    <source>
        <dbReference type="ARBA" id="ARBA00022692"/>
    </source>
</evidence>
<dbReference type="GO" id="GO:0016020">
    <property type="term" value="C:membrane"/>
    <property type="evidence" value="ECO:0007669"/>
    <property type="project" value="UniProtKB-SubCell"/>
</dbReference>
<keyword evidence="2 5" id="KW-0812">Transmembrane</keyword>
<reference evidence="6 7" key="1">
    <citation type="submission" date="2020-10" db="EMBL/GenBank/DDBJ databases">
        <title>Wide distribution of Phycisphaera-like planctomycetes from WD2101 soil group in peatlands and genome analysis of the first cultivated representative.</title>
        <authorList>
            <person name="Dedysh S.N."/>
            <person name="Beletsky A.V."/>
            <person name="Ivanova A."/>
            <person name="Kulichevskaya I.S."/>
            <person name="Suzina N.E."/>
            <person name="Philippov D.A."/>
            <person name="Rakitin A.L."/>
            <person name="Mardanov A.V."/>
            <person name="Ravin N.V."/>
        </authorList>
    </citation>
    <scope>NUCLEOTIDE SEQUENCE [LARGE SCALE GENOMIC DNA]</scope>
    <source>
        <strain evidence="6 7">M1803</strain>
    </source>
</reference>
<accession>A0A7M2WWU3</accession>
<evidence type="ECO:0000313" key="7">
    <source>
        <dbReference type="Proteomes" id="UP000593765"/>
    </source>
</evidence>
<dbReference type="InterPro" id="IPR032808">
    <property type="entry name" value="DoxX"/>
</dbReference>
<sequence>MTGSKKQRLIGWILSVLLVAFLIGASAMGKFTEWPGKAEMFQKMGFTTDLMFKIGIVETVVAVLFLIPRMGFLAAILLTGYLGGATVTHVRVGDVFFMPVLIGVLVWVALGLRNPAIFSLAMGKKVHNG</sequence>
<comment type="subcellular location">
    <subcellularLocation>
        <location evidence="1">Membrane</location>
        <topology evidence="1">Multi-pass membrane protein</topology>
    </subcellularLocation>
</comment>
<dbReference type="Pfam" id="PF13564">
    <property type="entry name" value="DoxX_2"/>
    <property type="match status" value="1"/>
</dbReference>
<dbReference type="AlphaFoldDB" id="A0A7M2WWU3"/>
<keyword evidence="4 5" id="KW-0472">Membrane</keyword>
<evidence type="ECO:0000256" key="4">
    <source>
        <dbReference type="ARBA" id="ARBA00023136"/>
    </source>
</evidence>
<proteinExistence type="predicted"/>
<evidence type="ECO:0000256" key="3">
    <source>
        <dbReference type="ARBA" id="ARBA00022989"/>
    </source>
</evidence>
<keyword evidence="3 5" id="KW-1133">Transmembrane helix</keyword>
<feature type="transmembrane region" description="Helical" evidence="5">
    <location>
        <begin position="72"/>
        <end position="90"/>
    </location>
</feature>
<dbReference type="EMBL" id="CP063458">
    <property type="protein sequence ID" value="QOV89804.1"/>
    <property type="molecule type" value="Genomic_DNA"/>
</dbReference>
<name>A0A7M2WWU3_9BACT</name>
<dbReference type="RefSeq" id="WP_206292863.1">
    <property type="nucleotide sequence ID" value="NZ_CP063458.1"/>
</dbReference>
<feature type="transmembrane region" description="Helical" evidence="5">
    <location>
        <begin position="9"/>
        <end position="30"/>
    </location>
</feature>